<feature type="transmembrane region" description="Helical" evidence="8">
    <location>
        <begin position="32"/>
        <end position="50"/>
    </location>
</feature>
<feature type="transmembrane region" description="Helical" evidence="8">
    <location>
        <begin position="192"/>
        <end position="218"/>
    </location>
</feature>
<comment type="caution">
    <text evidence="9">The sequence shown here is derived from an EMBL/GenBank/DDBJ whole genome shotgun (WGS) entry which is preliminary data.</text>
</comment>
<gene>
    <name evidence="9" type="ORF">DJ76_01760</name>
</gene>
<keyword evidence="4" id="KW-0808">Transferase</keyword>
<feature type="transmembrane region" description="Helical" evidence="8">
    <location>
        <begin position="142"/>
        <end position="162"/>
    </location>
</feature>
<dbReference type="GO" id="GO:0005886">
    <property type="term" value="C:plasma membrane"/>
    <property type="evidence" value="ECO:0007669"/>
    <property type="project" value="UniProtKB-SubCell"/>
</dbReference>
<feature type="transmembrane region" description="Helical" evidence="8">
    <location>
        <begin position="313"/>
        <end position="331"/>
    </location>
</feature>
<comment type="subcellular location">
    <subcellularLocation>
        <location evidence="1">Cell membrane</location>
        <topology evidence="1">Multi-pass membrane protein</topology>
    </subcellularLocation>
</comment>
<keyword evidence="5 8" id="KW-0812">Transmembrane</keyword>
<evidence type="ECO:0000313" key="9">
    <source>
        <dbReference type="EMBL" id="OYR75654.1"/>
    </source>
</evidence>
<dbReference type="EMBL" id="NHPD01000012">
    <property type="protein sequence ID" value="OYR75654.1"/>
    <property type="molecule type" value="Genomic_DNA"/>
</dbReference>
<feature type="transmembrane region" description="Helical" evidence="8">
    <location>
        <begin position="368"/>
        <end position="386"/>
    </location>
</feature>
<evidence type="ECO:0000313" key="10">
    <source>
        <dbReference type="Proteomes" id="UP000216925"/>
    </source>
</evidence>
<feature type="transmembrane region" description="Helical" evidence="8">
    <location>
        <begin position="338"/>
        <end position="362"/>
    </location>
</feature>
<evidence type="ECO:0000256" key="2">
    <source>
        <dbReference type="ARBA" id="ARBA00022475"/>
    </source>
</evidence>
<feature type="transmembrane region" description="Helical" evidence="8">
    <location>
        <begin position="238"/>
        <end position="259"/>
    </location>
</feature>
<dbReference type="GO" id="GO:0016763">
    <property type="term" value="F:pentosyltransferase activity"/>
    <property type="evidence" value="ECO:0007669"/>
    <property type="project" value="TreeGrafter"/>
</dbReference>
<dbReference type="Proteomes" id="UP000216925">
    <property type="component" value="Unassembled WGS sequence"/>
</dbReference>
<dbReference type="GO" id="GO:0008610">
    <property type="term" value="P:lipid biosynthetic process"/>
    <property type="evidence" value="ECO:0007669"/>
    <property type="project" value="UniProtKB-ARBA"/>
</dbReference>
<dbReference type="AlphaFoldDB" id="A0A256K3C7"/>
<dbReference type="PANTHER" id="PTHR33908:SF11">
    <property type="entry name" value="MEMBRANE PROTEIN"/>
    <property type="match status" value="1"/>
</dbReference>
<feature type="transmembrane region" description="Helical" evidence="8">
    <location>
        <begin position="116"/>
        <end position="135"/>
    </location>
</feature>
<evidence type="ECO:0000256" key="6">
    <source>
        <dbReference type="ARBA" id="ARBA00022989"/>
    </source>
</evidence>
<keyword evidence="7 8" id="KW-0472">Membrane</keyword>
<dbReference type="PANTHER" id="PTHR33908">
    <property type="entry name" value="MANNOSYLTRANSFERASE YKCB-RELATED"/>
    <property type="match status" value="1"/>
</dbReference>
<protein>
    <submittedName>
        <fullName evidence="9">Uncharacterized protein</fullName>
    </submittedName>
</protein>
<sequence>MNAREEVSAMNIDSSPSIRSRLTKIKNNGSSIYEWVGIVLLSISYIVIYLPRMMEPYPSVYRRNVQRNMKYVADTLASGGNPYTPPYPDFYSTAGGNLHGVLGAPFNLIFDFPQSFRIGVVVMGWISLLVFYLILKKIGVRSYVSLFMTFACMVYPQYILFFSQGNPSAADIFFGLIAVYAYLRWRVNSVKYWLYLSSLSAGAATFSHFYSGVIVIGIISHYLFTRTYNREEFLRVNFIYFVGLLPALGLLATYKLVFVGQDPNSHYTSRLIINSFSEVYYTQTAYESGFSMYSLEFLRALLDQHGDKSPIFGYWWLTGAVGIIISLSRYLGAVEKSIWSLILYWIMSGLLIVVIIPGGAIYHDYYTWWLLMGVFAGLALSVETAFSIFEQKSSMKRNLLAIVIISLLLLIIIESTTAHWQGLLLADTDTILQAF</sequence>
<reference evidence="9 10" key="1">
    <citation type="journal article" date="2014" name="Front. Microbiol.">
        <title>Population and genomic analysis of the genus Halorubrum.</title>
        <authorList>
            <person name="Fullmer M.S."/>
            <person name="Soucy S.M."/>
            <person name="Swithers K.S."/>
            <person name="Makkay A.M."/>
            <person name="Wheeler R."/>
            <person name="Ventosa A."/>
            <person name="Gogarten J.P."/>
            <person name="Papke R.T."/>
        </authorList>
    </citation>
    <scope>NUCLEOTIDE SEQUENCE [LARGE SCALE GENOMIC DNA]</scope>
    <source>
        <strain evidence="9 10">Ec15</strain>
    </source>
</reference>
<proteinExistence type="predicted"/>
<evidence type="ECO:0000256" key="7">
    <source>
        <dbReference type="ARBA" id="ARBA00023136"/>
    </source>
</evidence>
<name>A0A256K3C7_HALEZ</name>
<evidence type="ECO:0000256" key="8">
    <source>
        <dbReference type="SAM" id="Phobius"/>
    </source>
</evidence>
<evidence type="ECO:0000256" key="5">
    <source>
        <dbReference type="ARBA" id="ARBA00022692"/>
    </source>
</evidence>
<dbReference type="InterPro" id="IPR050297">
    <property type="entry name" value="LipidA_mod_glycosyltrf_83"/>
</dbReference>
<feature type="transmembrane region" description="Helical" evidence="8">
    <location>
        <begin position="398"/>
        <end position="420"/>
    </location>
</feature>
<evidence type="ECO:0000256" key="4">
    <source>
        <dbReference type="ARBA" id="ARBA00022679"/>
    </source>
</evidence>
<accession>A0A256K3C7</accession>
<keyword evidence="2" id="KW-1003">Cell membrane</keyword>
<keyword evidence="6 8" id="KW-1133">Transmembrane helix</keyword>
<evidence type="ECO:0000256" key="1">
    <source>
        <dbReference type="ARBA" id="ARBA00004651"/>
    </source>
</evidence>
<organism evidence="9 10">
    <name type="scientific">Halorubrum ezzemoulense</name>
    <name type="common">Halorubrum chaoviator</name>
    <dbReference type="NCBI Taxonomy" id="337243"/>
    <lineage>
        <taxon>Archaea</taxon>
        <taxon>Methanobacteriati</taxon>
        <taxon>Methanobacteriota</taxon>
        <taxon>Stenosarchaea group</taxon>
        <taxon>Halobacteria</taxon>
        <taxon>Halobacteriales</taxon>
        <taxon>Haloferacaceae</taxon>
        <taxon>Halorubrum</taxon>
    </lineage>
</organism>
<evidence type="ECO:0000256" key="3">
    <source>
        <dbReference type="ARBA" id="ARBA00022676"/>
    </source>
</evidence>
<keyword evidence="3" id="KW-0328">Glycosyltransferase</keyword>